<dbReference type="eggNOG" id="ENOG5032VQJ">
    <property type="taxonomic scope" value="Bacteria"/>
</dbReference>
<protein>
    <recommendedName>
        <fullName evidence="4">Conjugal transfer protein</fullName>
    </recommendedName>
</protein>
<accession>A0A0A3Z8A7</accession>
<dbReference type="Proteomes" id="UP000030351">
    <property type="component" value="Unassembled WGS sequence"/>
</dbReference>
<keyword evidence="3" id="KW-1185">Reference proteome</keyword>
<keyword evidence="1" id="KW-0732">Signal</keyword>
<comment type="caution">
    <text evidence="2">The sequence shown here is derived from an EMBL/GenBank/DDBJ whole genome shotgun (WGS) entry which is preliminary data.</text>
</comment>
<evidence type="ECO:0000313" key="2">
    <source>
        <dbReference type="EMBL" id="KGT93886.1"/>
    </source>
</evidence>
<dbReference type="STRING" id="371042.NG99_11250"/>
<proteinExistence type="predicted"/>
<dbReference type="AlphaFoldDB" id="A0A0A3Z8A7"/>
<dbReference type="NCBIfam" id="TIGR03757">
    <property type="entry name" value="conj_TIGR03757"/>
    <property type="match status" value="1"/>
</dbReference>
<dbReference type="RefSeq" id="WP_034892352.1">
    <property type="nucleotide sequence ID" value="NZ_JRUQ01000032.1"/>
</dbReference>
<dbReference type="EMBL" id="JRUQ01000032">
    <property type="protein sequence ID" value="KGT93886.1"/>
    <property type="molecule type" value="Genomic_DNA"/>
</dbReference>
<dbReference type="OrthoDB" id="8448784at2"/>
<name>A0A0A3Z8A7_9GAMM</name>
<dbReference type="InterPro" id="IPR011090">
    <property type="entry name" value="Integr_conj_element_PFL4709"/>
</dbReference>
<evidence type="ECO:0000313" key="3">
    <source>
        <dbReference type="Proteomes" id="UP000030351"/>
    </source>
</evidence>
<evidence type="ECO:0008006" key="4">
    <source>
        <dbReference type="Google" id="ProtNLM"/>
    </source>
</evidence>
<dbReference type="Pfam" id="PF07511">
    <property type="entry name" value="DUF1525"/>
    <property type="match status" value="1"/>
</dbReference>
<sequence>MKSLIPLFFLCSISPGFAAVTVFTTVGHPAINADADTRMVFLDAPDQQQNAMFGQLSGNPEAAAQTAKSGLQRMSADQQQQLVEAWRGVIAAWKLGIEKYPAVVFDDVDVVYGTTDVDLAKNIRAQGGHP</sequence>
<reference evidence="2 3" key="1">
    <citation type="submission" date="2014-10" db="EMBL/GenBank/DDBJ databases">
        <title>Genome sequence of Erwinia typographi M043b.</title>
        <authorList>
            <person name="Chan K.-G."/>
            <person name="Tan W.-S."/>
        </authorList>
    </citation>
    <scope>NUCLEOTIDE SEQUENCE [LARGE SCALE GENOMIC DNA]</scope>
    <source>
        <strain evidence="2 3">M043b</strain>
    </source>
</reference>
<gene>
    <name evidence="2" type="ORF">NG99_11250</name>
</gene>
<feature type="chain" id="PRO_5002017609" description="Conjugal transfer protein" evidence="1">
    <location>
        <begin position="19"/>
        <end position="130"/>
    </location>
</feature>
<organism evidence="2 3">
    <name type="scientific">Erwinia typographi</name>
    <dbReference type="NCBI Taxonomy" id="371042"/>
    <lineage>
        <taxon>Bacteria</taxon>
        <taxon>Pseudomonadati</taxon>
        <taxon>Pseudomonadota</taxon>
        <taxon>Gammaproteobacteria</taxon>
        <taxon>Enterobacterales</taxon>
        <taxon>Erwiniaceae</taxon>
        <taxon>Erwinia</taxon>
    </lineage>
</organism>
<feature type="signal peptide" evidence="1">
    <location>
        <begin position="1"/>
        <end position="18"/>
    </location>
</feature>
<evidence type="ECO:0000256" key="1">
    <source>
        <dbReference type="SAM" id="SignalP"/>
    </source>
</evidence>